<sequence length="580" mass="61893">MATAKRTTVTLLRNGQASIALLALPNLLGGGGTAAADPSCGADFLFPTNNLKFFHLDTINVTYRSGFTNPTLSCWCGAPGRATQKFRADNVSPLNGSALVLLNFSSDDPCWFQLALGGCAVTSEPFLLSPNQRPGSAHSPIIGASTPSLTSPLPDHLALGTAASPLIARAPVTVDSQEPAARGDNLSPGAKIALGIGIALTCIAIGAMAAFLYFRRRRRRQDTELAGAIVDHDRRHGRKGPEKRNGSSSVTSGRSDEPLCPIQPVFDGYPGSMGYDDVRSLPSATNSYSPGQSPTLSHNGGFWGYERSVERDELTAARLKSKLQPSVPAVVSYGPNPVTPTLTARSTSRVDLNSGVTTVSPDGTRTPMLPVSDYTNFSIPPPSPPKKPTVPIVVSYGPNKVTPTPLVVSPTVPPDEAIVNRRFMDAAAPPPAATHERQFSWEADSPLLGPSSMGPLPPYASTADFEAMEKGAVRKLAEPQAQAELPPTKDGFYHYTSDIVEYELPGAAPQNEPQLPYHPYRPHLQAGPSGRHREIDEQKFLLSDVEITKMRAEKAKARAAPPAAKIEEESYDLGEPLNRR</sequence>
<evidence type="ECO:0000256" key="1">
    <source>
        <dbReference type="SAM" id="MobiDB-lite"/>
    </source>
</evidence>
<dbReference type="AlphaFoldDB" id="A0A175W0W5"/>
<evidence type="ECO:0000313" key="3">
    <source>
        <dbReference type="EMBL" id="KXX76890.1"/>
    </source>
</evidence>
<name>A0A175W0W5_9PEZI</name>
<dbReference type="OrthoDB" id="5367645at2759"/>
<feature type="region of interest" description="Disordered" evidence="1">
    <location>
        <begin position="225"/>
        <end position="262"/>
    </location>
</feature>
<feature type="compositionally biased region" description="Basic and acidic residues" evidence="1">
    <location>
        <begin position="230"/>
        <end position="245"/>
    </location>
</feature>
<gene>
    <name evidence="3" type="ORF">MMYC01_207843</name>
</gene>
<organism evidence="3 4">
    <name type="scientific">Madurella mycetomatis</name>
    <dbReference type="NCBI Taxonomy" id="100816"/>
    <lineage>
        <taxon>Eukaryota</taxon>
        <taxon>Fungi</taxon>
        <taxon>Dikarya</taxon>
        <taxon>Ascomycota</taxon>
        <taxon>Pezizomycotina</taxon>
        <taxon>Sordariomycetes</taxon>
        <taxon>Sordariomycetidae</taxon>
        <taxon>Sordariales</taxon>
        <taxon>Sordariales incertae sedis</taxon>
        <taxon>Madurella</taxon>
    </lineage>
</organism>
<keyword evidence="2" id="KW-1133">Transmembrane helix</keyword>
<keyword evidence="2" id="KW-0472">Membrane</keyword>
<proteinExistence type="predicted"/>
<comment type="caution">
    <text evidence="3">The sequence shown here is derived from an EMBL/GenBank/DDBJ whole genome shotgun (WGS) entry which is preliminary data.</text>
</comment>
<feature type="region of interest" description="Disordered" evidence="1">
    <location>
        <begin position="507"/>
        <end position="535"/>
    </location>
</feature>
<accession>A0A175W0W5</accession>
<feature type="transmembrane region" description="Helical" evidence="2">
    <location>
        <begin position="192"/>
        <end position="214"/>
    </location>
</feature>
<dbReference type="VEuPathDB" id="FungiDB:MMYC01_207843"/>
<dbReference type="STRING" id="100816.A0A175W0W5"/>
<keyword evidence="4" id="KW-1185">Reference proteome</keyword>
<reference evidence="3 4" key="1">
    <citation type="journal article" date="2016" name="Genome Announc.">
        <title>Genome Sequence of Madurella mycetomatis mm55, Isolated from a Human Mycetoma Case in Sudan.</title>
        <authorList>
            <person name="Smit S."/>
            <person name="Derks M.F."/>
            <person name="Bervoets S."/>
            <person name="Fahal A."/>
            <person name="van Leeuwen W."/>
            <person name="van Belkum A."/>
            <person name="van de Sande W.W."/>
        </authorList>
    </citation>
    <scope>NUCLEOTIDE SEQUENCE [LARGE SCALE GENOMIC DNA]</scope>
    <source>
        <strain evidence="4">mm55</strain>
    </source>
</reference>
<evidence type="ECO:0000313" key="4">
    <source>
        <dbReference type="Proteomes" id="UP000078237"/>
    </source>
</evidence>
<keyword evidence="2" id="KW-0812">Transmembrane</keyword>
<feature type="region of interest" description="Disordered" evidence="1">
    <location>
        <begin position="553"/>
        <end position="580"/>
    </location>
</feature>
<evidence type="ECO:0000256" key="2">
    <source>
        <dbReference type="SAM" id="Phobius"/>
    </source>
</evidence>
<dbReference type="EMBL" id="LCTW02000188">
    <property type="protein sequence ID" value="KXX76890.1"/>
    <property type="molecule type" value="Genomic_DNA"/>
</dbReference>
<protein>
    <submittedName>
        <fullName evidence="3">Uncharacterized protein</fullName>
    </submittedName>
</protein>
<dbReference type="Proteomes" id="UP000078237">
    <property type="component" value="Unassembled WGS sequence"/>
</dbReference>